<dbReference type="EMBL" id="CP043450">
    <property type="protein sequence ID" value="QEM10666.1"/>
    <property type="molecule type" value="Genomic_DNA"/>
</dbReference>
<feature type="transmembrane region" description="Helical" evidence="7">
    <location>
        <begin position="331"/>
        <end position="352"/>
    </location>
</feature>
<gene>
    <name evidence="9" type="ORF">DEO27_011750</name>
</gene>
<feature type="transmembrane region" description="Helical" evidence="7">
    <location>
        <begin position="394"/>
        <end position="418"/>
    </location>
</feature>
<evidence type="ECO:0000259" key="8">
    <source>
        <dbReference type="Pfam" id="PF13632"/>
    </source>
</evidence>
<dbReference type="AlphaFoldDB" id="A0A5C1HXS1"/>
<dbReference type="Pfam" id="PF13632">
    <property type="entry name" value="Glyco_trans_2_3"/>
    <property type="match status" value="1"/>
</dbReference>
<feature type="transmembrane region" description="Helical" evidence="7">
    <location>
        <begin position="364"/>
        <end position="382"/>
    </location>
</feature>
<feature type="transmembrane region" description="Helical" evidence="7">
    <location>
        <begin position="465"/>
        <end position="485"/>
    </location>
</feature>
<dbReference type="PANTHER" id="PTHR43867">
    <property type="entry name" value="CELLULOSE SYNTHASE CATALYTIC SUBUNIT A [UDP-FORMING]"/>
    <property type="match status" value="1"/>
</dbReference>
<dbReference type="CDD" id="cd06421">
    <property type="entry name" value="CESA_CelA_like"/>
    <property type="match status" value="1"/>
</dbReference>
<evidence type="ECO:0000256" key="4">
    <source>
        <dbReference type="ARBA" id="ARBA00022692"/>
    </source>
</evidence>
<dbReference type="InterPro" id="IPR001173">
    <property type="entry name" value="Glyco_trans_2-like"/>
</dbReference>
<dbReference type="InterPro" id="IPR017853">
    <property type="entry name" value="GH"/>
</dbReference>
<protein>
    <submittedName>
        <fullName evidence="9">Glycosyltransferase</fullName>
    </submittedName>
</protein>
<dbReference type="InterPro" id="IPR029044">
    <property type="entry name" value="Nucleotide-diphossugar_trans"/>
</dbReference>
<feature type="transmembrane region" description="Helical" evidence="7">
    <location>
        <begin position="12"/>
        <end position="33"/>
    </location>
</feature>
<dbReference type="InterPro" id="IPR050321">
    <property type="entry name" value="Glycosyltr_2/OpgH_subfam"/>
</dbReference>
<evidence type="ECO:0000256" key="6">
    <source>
        <dbReference type="ARBA" id="ARBA00023136"/>
    </source>
</evidence>
<evidence type="ECO:0000256" key="5">
    <source>
        <dbReference type="ARBA" id="ARBA00022989"/>
    </source>
</evidence>
<feature type="transmembrane region" description="Helical" evidence="7">
    <location>
        <begin position="530"/>
        <end position="546"/>
    </location>
</feature>
<dbReference type="GO" id="GO:0005886">
    <property type="term" value="C:plasma membrane"/>
    <property type="evidence" value="ECO:0007669"/>
    <property type="project" value="TreeGrafter"/>
</dbReference>
<reference evidence="9" key="1">
    <citation type="submission" date="2019-08" db="EMBL/GenBank/DDBJ databases">
        <title>Comparative genome analysis confer to the adaptation heavy metal polluted environment.</title>
        <authorList>
            <person name="Li Y."/>
        </authorList>
    </citation>
    <scope>NUCLEOTIDE SEQUENCE [LARGE SCALE GENOMIC DNA]</scope>
    <source>
        <strain evidence="9">P1</strain>
    </source>
</reference>
<dbReference type="OrthoDB" id="9802773at2"/>
<evidence type="ECO:0000256" key="1">
    <source>
        <dbReference type="ARBA" id="ARBA00004141"/>
    </source>
</evidence>
<dbReference type="KEGG" id="mrub:DEO27_011750"/>
<dbReference type="GO" id="GO:0016758">
    <property type="term" value="F:hexosyltransferase activity"/>
    <property type="evidence" value="ECO:0007669"/>
    <property type="project" value="TreeGrafter"/>
</dbReference>
<keyword evidence="3" id="KW-0808">Transferase</keyword>
<feature type="transmembrane region" description="Helical" evidence="7">
    <location>
        <begin position="45"/>
        <end position="63"/>
    </location>
</feature>
<keyword evidence="10" id="KW-1185">Reference proteome</keyword>
<dbReference type="SUPFAM" id="SSF53448">
    <property type="entry name" value="Nucleotide-diphospho-sugar transferases"/>
    <property type="match status" value="1"/>
</dbReference>
<dbReference type="Proteomes" id="UP000251402">
    <property type="component" value="Chromosome"/>
</dbReference>
<dbReference type="Gene3D" id="3.20.20.80">
    <property type="entry name" value="Glycosidases"/>
    <property type="match status" value="1"/>
</dbReference>
<accession>A0A5C1HXS1</accession>
<dbReference type="PANTHER" id="PTHR43867:SF2">
    <property type="entry name" value="CELLULOSE SYNTHASE CATALYTIC SUBUNIT A [UDP-FORMING]"/>
    <property type="match status" value="1"/>
</dbReference>
<evidence type="ECO:0000256" key="3">
    <source>
        <dbReference type="ARBA" id="ARBA00022679"/>
    </source>
</evidence>
<keyword evidence="6 7" id="KW-0472">Membrane</keyword>
<evidence type="ECO:0000256" key="7">
    <source>
        <dbReference type="SAM" id="Phobius"/>
    </source>
</evidence>
<keyword evidence="2" id="KW-0328">Glycosyltransferase</keyword>
<keyword evidence="5 7" id="KW-1133">Transmembrane helix</keyword>
<evidence type="ECO:0000313" key="9">
    <source>
        <dbReference type="EMBL" id="QEM10666.1"/>
    </source>
</evidence>
<dbReference type="Gene3D" id="3.90.550.10">
    <property type="entry name" value="Spore Coat Polysaccharide Biosynthesis Protein SpsA, Chain A"/>
    <property type="match status" value="1"/>
</dbReference>
<evidence type="ECO:0000313" key="10">
    <source>
        <dbReference type="Proteomes" id="UP000251402"/>
    </source>
</evidence>
<dbReference type="SUPFAM" id="SSF51445">
    <property type="entry name" value="(Trans)glycosidases"/>
    <property type="match status" value="1"/>
</dbReference>
<keyword evidence="4 7" id="KW-0812">Transmembrane</keyword>
<sequence>MKNNLIKPPSKLQLLYLRLMILIGVFCMLFFTYSLFKKSVIGYQPLYWLLMSTFIYTFFKILYEWYHYWSISVPTTPPLTKQYSVDIFTTFCAGEPYEMIVETLTAIQAIHYPHQAYLCDEADDPYLKSVCQKLGVHHITRTKKINAKAGNINNALAQSSGELCVVLDPDHVPTPDFLDPIVAHFDNPEIGYVQIVQAYYNQGIGWIAKGAAQQTYQFYGPMMMCMNSYGTVQAIGANCTFRRTALESIGGHAAGLAEDMHTAMQLHARKWKSIYVPAVLTRGLVPATLSAYYKQQLKWSRGVFELLVTSYVQLFTKFTWRQKLHYGLLPLFYLSGFVFLINFLIPVISLFMDVFPLRMDFSEFLVISIPFITAVVLIRHFVQQWVMEDNERGFHVVGGLLLIGTWWVFILGFIYTLIRKDVPYIATPKDIKDEKNLRYNLPNIVVLAVSIAAIAYGLHDDWSPFTLFMAGIVSLNCMFMIFMLIASSELKFQGYVGKHATLFSMVSQVQHVKKHFWLLRRRIYGGVRKLSLILTVLAVCLSIYASRNSDDDSGSMSKGPSLVSFHTAQKDPLTDTLTSAEDEVKDQEQILANPSFFTSVKGVIYSKGNYWYKNITPLTKKIIMDDFDEMRKAGVNTIKIYGPNIYDRSIFDAADKKNLKIHYSFWMPDPTNFLNDTSYLRDQTAIILNIINKNKSNPQISAWNLGNNSYQQLTQYYKEAELQQAQEHYISFLKLLVKAIKQADPTRSLTMDLLSSPSLGTTMSLLHEQMPQIDAFGLIINNKHVLKFVKSDLKAPFFFSSADPMALAGKEPSGGAFYANWQDQQSGVAITLDGLKDIWGRNKPYLYNISKRWNGSVASYNLPHIKILKPALTTTPGTSLSYNALIYAYNKWNIAGYLKNDLKFEWYLIKTDNWGNATDMKKLGDGPSINVTIPQNDDRYRIYLVAAKGDNMTDDYTTLNTPLQN</sequence>
<feature type="transmembrane region" description="Helical" evidence="7">
    <location>
        <begin position="439"/>
        <end position="459"/>
    </location>
</feature>
<proteinExistence type="predicted"/>
<comment type="subcellular location">
    <subcellularLocation>
        <location evidence="1">Membrane</location>
        <topology evidence="1">Multi-pass membrane protein</topology>
    </subcellularLocation>
</comment>
<evidence type="ECO:0000256" key="2">
    <source>
        <dbReference type="ARBA" id="ARBA00022676"/>
    </source>
</evidence>
<name>A0A5C1HXS1_9SPHI</name>
<organism evidence="9 10">
    <name type="scientific">Mucilaginibacter rubeus</name>
    <dbReference type="NCBI Taxonomy" id="2027860"/>
    <lineage>
        <taxon>Bacteria</taxon>
        <taxon>Pseudomonadati</taxon>
        <taxon>Bacteroidota</taxon>
        <taxon>Sphingobacteriia</taxon>
        <taxon>Sphingobacteriales</taxon>
        <taxon>Sphingobacteriaceae</taxon>
        <taxon>Mucilaginibacter</taxon>
    </lineage>
</organism>
<feature type="domain" description="Glycosyltransferase 2-like" evidence="8">
    <location>
        <begin position="165"/>
        <end position="347"/>
    </location>
</feature>